<dbReference type="AlphaFoldDB" id="A0A0B7K2C1"/>
<name>A0A0B7K2C1_BIOOC</name>
<accession>A0A0B7K2C1</accession>
<feature type="transmembrane region" description="Helical" evidence="1">
    <location>
        <begin position="170"/>
        <end position="188"/>
    </location>
</feature>
<dbReference type="EMBL" id="CDPU01000015">
    <property type="protein sequence ID" value="CEO49717.1"/>
    <property type="molecule type" value="Genomic_DNA"/>
</dbReference>
<evidence type="ECO:0000313" key="2">
    <source>
        <dbReference type="EMBL" id="CEO49717.1"/>
    </source>
</evidence>
<gene>
    <name evidence="2" type="ORF">BN869_000005774_1</name>
</gene>
<dbReference type="PANTHER" id="PTHR35179:SF1">
    <property type="entry name" value="INTEGRAL MEMBRANE PROTEIN"/>
    <property type="match status" value="1"/>
</dbReference>
<dbReference type="PANTHER" id="PTHR35179">
    <property type="entry name" value="PROTEIN CBG02620"/>
    <property type="match status" value="1"/>
</dbReference>
<keyword evidence="1" id="KW-0812">Transmembrane</keyword>
<reference evidence="2" key="1">
    <citation type="submission" date="2015-01" db="EMBL/GenBank/DDBJ databases">
        <authorList>
            <person name="Durling Mikael"/>
        </authorList>
    </citation>
    <scope>NUCLEOTIDE SEQUENCE</scope>
</reference>
<feature type="transmembrane region" description="Helical" evidence="1">
    <location>
        <begin position="200"/>
        <end position="224"/>
    </location>
</feature>
<feature type="transmembrane region" description="Helical" evidence="1">
    <location>
        <begin position="56"/>
        <end position="78"/>
    </location>
</feature>
<feature type="transmembrane region" description="Helical" evidence="1">
    <location>
        <begin position="130"/>
        <end position="150"/>
    </location>
</feature>
<proteinExistence type="predicted"/>
<sequence>MARGTFVPPNFRVDVPSEDELVAVGVVWGLSLPLTVFGIFRCVRQTYSQYRRTKRVNLYMLLIWLELISTTLMGGTAWGYVRGVIPPSMWYFLGAVIILWIVQINAILQIILNRISLISDNKPYVRRVQWFLFGSVLLLQVAVACVWIPAQLQISDLYVDVNHAFDRTEKVIFALIDLCLNVNFIHLVRSTLIAYGLTKYVLLYRVNIAMILVSMTMDVLIIGMMSLPSAFLYVLFHPLAYLIKLHIELSMAELIAKIVKASSRSRSCLCPCTEAGNDILVAPTTGRVSGWGPFRRLRETRAVDQTTATSMVVENENRTR</sequence>
<keyword evidence="1" id="KW-0472">Membrane</keyword>
<keyword evidence="1" id="KW-1133">Transmembrane helix</keyword>
<organism evidence="2">
    <name type="scientific">Bionectria ochroleuca</name>
    <name type="common">Gliocladium roseum</name>
    <dbReference type="NCBI Taxonomy" id="29856"/>
    <lineage>
        <taxon>Eukaryota</taxon>
        <taxon>Fungi</taxon>
        <taxon>Dikarya</taxon>
        <taxon>Ascomycota</taxon>
        <taxon>Pezizomycotina</taxon>
        <taxon>Sordariomycetes</taxon>
        <taxon>Hypocreomycetidae</taxon>
        <taxon>Hypocreales</taxon>
        <taxon>Bionectriaceae</taxon>
        <taxon>Clonostachys</taxon>
    </lineage>
</organism>
<protein>
    <submittedName>
        <fullName evidence="2">Uncharacterized protein</fullName>
    </submittedName>
</protein>
<evidence type="ECO:0000256" key="1">
    <source>
        <dbReference type="SAM" id="Phobius"/>
    </source>
</evidence>
<feature type="transmembrane region" description="Helical" evidence="1">
    <location>
        <begin position="21"/>
        <end position="44"/>
    </location>
</feature>
<feature type="transmembrane region" description="Helical" evidence="1">
    <location>
        <begin position="90"/>
        <end position="110"/>
    </location>
</feature>